<dbReference type="PANTHER" id="PTHR31286:SF178">
    <property type="entry name" value="DUF4283 DOMAIN-CONTAINING PROTEIN"/>
    <property type="match status" value="1"/>
</dbReference>
<reference evidence="4 5" key="1">
    <citation type="submission" date="2018-06" db="EMBL/GenBank/DDBJ databases">
        <title>WGS assembly of Brassica rapa FPsc.</title>
        <authorList>
            <person name="Bowman J."/>
            <person name="Kohchi T."/>
            <person name="Yamato K."/>
            <person name="Jenkins J."/>
            <person name="Shu S."/>
            <person name="Ishizaki K."/>
            <person name="Yamaoka S."/>
            <person name="Nishihama R."/>
            <person name="Nakamura Y."/>
            <person name="Berger F."/>
            <person name="Adam C."/>
            <person name="Aki S."/>
            <person name="Althoff F."/>
            <person name="Araki T."/>
            <person name="Arteaga-Vazquez M."/>
            <person name="Balasubrmanian S."/>
            <person name="Bauer D."/>
            <person name="Boehm C."/>
            <person name="Briginshaw L."/>
            <person name="Caballero-Perez J."/>
            <person name="Catarino B."/>
            <person name="Chen F."/>
            <person name="Chiyoda S."/>
            <person name="Chovatia M."/>
            <person name="Davies K."/>
            <person name="Delmans M."/>
            <person name="Demura T."/>
            <person name="Dierschke T."/>
            <person name="Dolan L."/>
            <person name="Dorantes-Acosta A."/>
            <person name="Eklund D."/>
            <person name="Florent S."/>
            <person name="Flores-Sandoval E."/>
            <person name="Fujiyama A."/>
            <person name="Fukuzawa H."/>
            <person name="Galik B."/>
            <person name="Grimanelli D."/>
            <person name="Grimwood J."/>
            <person name="Grossniklaus U."/>
            <person name="Hamada T."/>
            <person name="Haseloff J."/>
            <person name="Hetherington A."/>
            <person name="Higo A."/>
            <person name="Hirakawa Y."/>
            <person name="Hundley H."/>
            <person name="Ikeda Y."/>
            <person name="Inoue K."/>
            <person name="Inoue S."/>
            <person name="Ishida S."/>
            <person name="Jia Q."/>
            <person name="Kakita M."/>
            <person name="Kanazawa T."/>
            <person name="Kawai Y."/>
            <person name="Kawashima T."/>
            <person name="Kennedy M."/>
            <person name="Kinose K."/>
            <person name="Kinoshita T."/>
            <person name="Kohara Y."/>
            <person name="Koide E."/>
            <person name="Komatsu K."/>
            <person name="Kopischke S."/>
            <person name="Kubo M."/>
            <person name="Kyozuka J."/>
            <person name="Lagercrantz U."/>
            <person name="Lin S."/>
            <person name="Lindquist E."/>
            <person name="Lipzen A."/>
            <person name="Lu C."/>
            <person name="Luna E."/>
            <person name="Martienssen R."/>
            <person name="Minamino N."/>
            <person name="Mizutani M."/>
            <person name="Mizutani M."/>
            <person name="Mochizuki N."/>
            <person name="Monte I."/>
            <person name="Mosher R."/>
            <person name="Nagasaki H."/>
            <person name="Nakagami H."/>
            <person name="Naramoto S."/>
            <person name="Nishitani K."/>
            <person name="Ohtani M."/>
            <person name="Okamoto T."/>
            <person name="Okumura M."/>
            <person name="Phillips J."/>
            <person name="Pollak B."/>
            <person name="Reinders A."/>
            <person name="Roevekamp M."/>
            <person name="Sano R."/>
            <person name="Sawa S."/>
            <person name="Schmid M."/>
            <person name="Shirakawa M."/>
            <person name="Solano R."/>
            <person name="Spunde A."/>
            <person name="Suetsugu N."/>
            <person name="Sugano S."/>
            <person name="Sugiyama A."/>
            <person name="Sun R."/>
            <person name="Suzuki Y."/>
            <person name="Takenaka M."/>
            <person name="Takezawa D."/>
            <person name="Tomogane H."/>
            <person name="Tsuzuki M."/>
            <person name="Ueda T."/>
            <person name="Umeda M."/>
            <person name="Ward J."/>
            <person name="Watanabe Y."/>
            <person name="Yazaki K."/>
            <person name="Yokoyama R."/>
            <person name="Yoshitake Y."/>
            <person name="Yotsui I."/>
            <person name="Zachgo S."/>
            <person name="Schmutz J."/>
        </authorList>
    </citation>
    <scope>NUCLEOTIDE SEQUENCE [LARGE SCALE GENOMIC DNA]</scope>
    <source>
        <strain evidence="5">cv. B-3</strain>
    </source>
</reference>
<feature type="region of interest" description="Disordered" evidence="1">
    <location>
        <begin position="461"/>
        <end position="565"/>
    </location>
</feature>
<dbReference type="PANTHER" id="PTHR31286">
    <property type="entry name" value="GLYCINE-RICH CELL WALL STRUCTURAL PROTEIN 1.8-LIKE"/>
    <property type="match status" value="1"/>
</dbReference>
<feature type="compositionally biased region" description="Polar residues" evidence="1">
    <location>
        <begin position="551"/>
        <end position="563"/>
    </location>
</feature>
<dbReference type="InterPro" id="IPR025558">
    <property type="entry name" value="DUF4283"/>
</dbReference>
<evidence type="ECO:0000256" key="1">
    <source>
        <dbReference type="SAM" id="MobiDB-lite"/>
    </source>
</evidence>
<dbReference type="Pfam" id="PF14392">
    <property type="entry name" value="zf-CCHC_4"/>
    <property type="match status" value="1"/>
</dbReference>
<dbReference type="InterPro" id="IPR025836">
    <property type="entry name" value="Zn_knuckle_CX2CX4HX4C"/>
</dbReference>
<feature type="domain" description="DUF4283" evidence="2">
    <location>
        <begin position="283"/>
        <end position="360"/>
    </location>
</feature>
<dbReference type="EMBL" id="CM010635">
    <property type="protein sequence ID" value="RID49818.1"/>
    <property type="molecule type" value="Genomic_DNA"/>
</dbReference>
<evidence type="ECO:0008006" key="6">
    <source>
        <dbReference type="Google" id="ProtNLM"/>
    </source>
</evidence>
<sequence>MKIGSSFEIRGIWEVYEEGFRGFVVLRRRSDRNHGGKGVFGFKSFGLDWIFQIGKKFGVYEEGFPRWMVMELWRWDRKVNQWYQGPDKEGEATVIIQRDMYNCSRYVPSDLGNWIDLGNYLNLSWIWFRLIIVMMAASMWRYGIWIDWNIYLNFGKFIKSLVNYFSGTVESWEIWAIISEDIPLQIGDSTRLIMIWNSSILLEWKFDIDCVFAPIYTQGIGMCFYHSQYSPTFFLVSYYICIWSVMSQGQWLVKSGGKKVQAPSLGLKISIPKFDNSNLIAEYSKTVIGRCMNPSKQVMKALLYHLPKIWNVDERVAGADLGMGRFQFDFDQEEDIVEVMKNKPFHFDNWMLSIVRWEPVVEENYPSKITFWVRIMGVPLHFWAAPTFKSIGEALGVVRGDEDVDIDEGKVRVIIDAFKPLVFSVTAEFHSGEESIIALRYEKLHGFCRICSSLRHDQTKCPTVMKSTEEEKAAQPPRTDQNQDPSMLNYKGAVESQGRVSGGAVDGNNRRNGQQVPRNNEYKGKGIAYDNNSYDGFKKPGFKRSYGDQDGAQSRNMRQSGRLSHTEAPAGYAMATSGLSKLDSQDVGQHLDHQQKLMMDAFRSGKSGERNQSSVSKARKALTFEGNSSGMALKGLEGEDDTIMEEAETKGLEKTTLIPDLEAAVVITLMSQ</sequence>
<name>A0A397YA95_BRACM</name>
<dbReference type="AlphaFoldDB" id="A0A397YA95"/>
<protein>
    <recommendedName>
        <fullName evidence="6">DUF4283 domain-containing protein</fullName>
    </recommendedName>
</protein>
<accession>A0A397YA95</accession>
<gene>
    <name evidence="4" type="ORF">BRARA_H00592</name>
</gene>
<dbReference type="InterPro" id="IPR040256">
    <property type="entry name" value="At4g02000-like"/>
</dbReference>
<evidence type="ECO:0000313" key="5">
    <source>
        <dbReference type="Proteomes" id="UP000264353"/>
    </source>
</evidence>
<feature type="domain" description="Zinc knuckle CX2CX4HX4C" evidence="3">
    <location>
        <begin position="415"/>
        <end position="462"/>
    </location>
</feature>
<organism evidence="4 5">
    <name type="scientific">Brassica campestris</name>
    <name type="common">Field mustard</name>
    <dbReference type="NCBI Taxonomy" id="3711"/>
    <lineage>
        <taxon>Eukaryota</taxon>
        <taxon>Viridiplantae</taxon>
        <taxon>Streptophyta</taxon>
        <taxon>Embryophyta</taxon>
        <taxon>Tracheophyta</taxon>
        <taxon>Spermatophyta</taxon>
        <taxon>Magnoliopsida</taxon>
        <taxon>eudicotyledons</taxon>
        <taxon>Gunneridae</taxon>
        <taxon>Pentapetalae</taxon>
        <taxon>rosids</taxon>
        <taxon>malvids</taxon>
        <taxon>Brassicales</taxon>
        <taxon>Brassicaceae</taxon>
        <taxon>Brassiceae</taxon>
        <taxon>Brassica</taxon>
    </lineage>
</organism>
<dbReference type="Proteomes" id="UP000264353">
    <property type="component" value="Chromosome A8"/>
</dbReference>
<proteinExistence type="predicted"/>
<dbReference type="Pfam" id="PF14111">
    <property type="entry name" value="DUF4283"/>
    <property type="match status" value="1"/>
</dbReference>
<evidence type="ECO:0000313" key="4">
    <source>
        <dbReference type="EMBL" id="RID49818.1"/>
    </source>
</evidence>
<evidence type="ECO:0000259" key="2">
    <source>
        <dbReference type="Pfam" id="PF14111"/>
    </source>
</evidence>
<evidence type="ECO:0000259" key="3">
    <source>
        <dbReference type="Pfam" id="PF14392"/>
    </source>
</evidence>